<gene>
    <name evidence="1" type="ORF">NAEGRDRAFT_71376</name>
</gene>
<dbReference type="VEuPathDB" id="AmoebaDB:NAEGRDRAFT_71376"/>
<name>D2VQX1_NAEGR</name>
<dbReference type="Gene3D" id="2.120.10.80">
    <property type="entry name" value="Kelch-type beta propeller"/>
    <property type="match status" value="1"/>
</dbReference>
<keyword evidence="2" id="KW-1185">Reference proteome</keyword>
<proteinExistence type="predicted"/>
<dbReference type="SUPFAM" id="SSF117281">
    <property type="entry name" value="Kelch motif"/>
    <property type="match status" value="1"/>
</dbReference>
<dbReference type="AlphaFoldDB" id="D2VQX1"/>
<reference evidence="1 2" key="1">
    <citation type="journal article" date="2010" name="Cell">
        <title>The genome of Naegleria gruberi illuminates early eukaryotic versatility.</title>
        <authorList>
            <person name="Fritz-Laylin L.K."/>
            <person name="Prochnik S.E."/>
            <person name="Ginger M.L."/>
            <person name="Dacks J.B."/>
            <person name="Carpenter M.L."/>
            <person name="Field M.C."/>
            <person name="Kuo A."/>
            <person name="Paredez A."/>
            <person name="Chapman J."/>
            <person name="Pham J."/>
            <person name="Shu S."/>
            <person name="Neupane R."/>
            <person name="Cipriano M."/>
            <person name="Mancuso J."/>
            <person name="Tu H."/>
            <person name="Salamov A."/>
            <person name="Lindquist E."/>
            <person name="Shapiro H."/>
            <person name="Lucas S."/>
            <person name="Grigoriev I.V."/>
            <person name="Cande W.Z."/>
            <person name="Fulton C."/>
            <person name="Rokhsar D.S."/>
            <person name="Dawson S.C."/>
        </authorList>
    </citation>
    <scope>NUCLEOTIDE SEQUENCE [LARGE SCALE GENOMIC DNA]</scope>
    <source>
        <strain evidence="1 2">NEG-M</strain>
    </source>
</reference>
<evidence type="ECO:0000313" key="2">
    <source>
        <dbReference type="Proteomes" id="UP000006671"/>
    </source>
</evidence>
<dbReference type="RefSeq" id="XP_002673453.1">
    <property type="nucleotide sequence ID" value="XM_002673407.1"/>
</dbReference>
<accession>D2VQX1</accession>
<dbReference type="EMBL" id="GG738890">
    <property type="protein sequence ID" value="EFC40709.1"/>
    <property type="molecule type" value="Genomic_DNA"/>
</dbReference>
<protein>
    <submittedName>
        <fullName evidence="1">Predicted protein</fullName>
    </submittedName>
</protein>
<dbReference type="KEGG" id="ngr:NAEGRDRAFT_71376"/>
<dbReference type="Proteomes" id="UP000006671">
    <property type="component" value="Unassembled WGS sequence"/>
</dbReference>
<dbReference type="InParanoid" id="D2VQX1"/>
<sequence length="391" mass="44270">MSLQPFHNFTTVANTLTQDSSFAFNLNVTIVRHVKWISDSLLTFFVENTYASDCVKIYRTCPLQSGGMKNCELIESVKLVTDEDCAANVKTSIGWLEVASFPTTGSIYLMTVIKKVNGEEVKYVERIFKLQNIGSGSSLEQLCHSNELTVRMACSIIADEERECVYMIGGLNIRKDAELYRDDISQFNVKTIEWSLLTNVETVALYSHSSLMWKNKFIVIFGGYISSCSVSSNITLYNLETKQWLTAFHLLEDSPSKSKANGRTNSGIALLPNEWACKFNRSIPNNSECDTLIIYGGRISKLVSKRLVYVESSDILLFHLNESELKVRQRREEYSVEFPFELKHFILAMPKNEFSSLFVFGEETSKMSLIFCGCNNISKADLFSSPNVKKN</sequence>
<dbReference type="GeneID" id="8864536"/>
<evidence type="ECO:0000313" key="1">
    <source>
        <dbReference type="EMBL" id="EFC40709.1"/>
    </source>
</evidence>
<dbReference type="InterPro" id="IPR015915">
    <property type="entry name" value="Kelch-typ_b-propeller"/>
</dbReference>
<organism evidence="2">
    <name type="scientific">Naegleria gruberi</name>
    <name type="common">Amoeba</name>
    <dbReference type="NCBI Taxonomy" id="5762"/>
    <lineage>
        <taxon>Eukaryota</taxon>
        <taxon>Discoba</taxon>
        <taxon>Heterolobosea</taxon>
        <taxon>Tetramitia</taxon>
        <taxon>Eutetramitia</taxon>
        <taxon>Vahlkampfiidae</taxon>
        <taxon>Naegleria</taxon>
    </lineage>
</organism>